<dbReference type="Proteomes" id="UP000800200">
    <property type="component" value="Unassembled WGS sequence"/>
</dbReference>
<organism evidence="1 2">
    <name type="scientific">Zopfia rhizophila CBS 207.26</name>
    <dbReference type="NCBI Taxonomy" id="1314779"/>
    <lineage>
        <taxon>Eukaryota</taxon>
        <taxon>Fungi</taxon>
        <taxon>Dikarya</taxon>
        <taxon>Ascomycota</taxon>
        <taxon>Pezizomycotina</taxon>
        <taxon>Dothideomycetes</taxon>
        <taxon>Dothideomycetes incertae sedis</taxon>
        <taxon>Zopfiaceae</taxon>
        <taxon>Zopfia</taxon>
    </lineage>
</organism>
<dbReference type="EMBL" id="ML994612">
    <property type="protein sequence ID" value="KAF2194056.1"/>
    <property type="molecule type" value="Genomic_DNA"/>
</dbReference>
<dbReference type="AlphaFoldDB" id="A0A6A6EVZ2"/>
<proteinExistence type="predicted"/>
<sequence>MHICARTILAFEASPSALVEGVQRDVFKDGYTWPSNLYRGGNDHIFNLLSLQPCIHSTNITISEIITRSSLLLRSRNLVDILRFHYPTSTLHDPNSFQCSAAPGPKILQHMATLQYPTPAYSTQTRSYSYANLADSDPHPRQPMGHNTARHFQTSHRTSALATWRIDQAVGSQYFCTSLVQIFMAVLILGDVAKARGEADYYFILVAMAGRLSPAPQHPPLQATYQHDE</sequence>
<evidence type="ECO:0000313" key="1">
    <source>
        <dbReference type="EMBL" id="KAF2194056.1"/>
    </source>
</evidence>
<evidence type="ECO:0000313" key="2">
    <source>
        <dbReference type="Proteomes" id="UP000800200"/>
    </source>
</evidence>
<keyword evidence="2" id="KW-1185">Reference proteome</keyword>
<protein>
    <submittedName>
        <fullName evidence="1">Uncharacterized protein</fullName>
    </submittedName>
</protein>
<gene>
    <name evidence="1" type="ORF">K469DRAFT_190508</name>
</gene>
<name>A0A6A6EVZ2_9PEZI</name>
<accession>A0A6A6EVZ2</accession>
<reference evidence="1" key="1">
    <citation type="journal article" date="2020" name="Stud. Mycol.">
        <title>101 Dothideomycetes genomes: a test case for predicting lifestyles and emergence of pathogens.</title>
        <authorList>
            <person name="Haridas S."/>
            <person name="Albert R."/>
            <person name="Binder M."/>
            <person name="Bloem J."/>
            <person name="Labutti K."/>
            <person name="Salamov A."/>
            <person name="Andreopoulos B."/>
            <person name="Baker S."/>
            <person name="Barry K."/>
            <person name="Bills G."/>
            <person name="Bluhm B."/>
            <person name="Cannon C."/>
            <person name="Castanera R."/>
            <person name="Culley D."/>
            <person name="Daum C."/>
            <person name="Ezra D."/>
            <person name="Gonzalez J."/>
            <person name="Henrissat B."/>
            <person name="Kuo A."/>
            <person name="Liang C."/>
            <person name="Lipzen A."/>
            <person name="Lutzoni F."/>
            <person name="Magnuson J."/>
            <person name="Mondo S."/>
            <person name="Nolan M."/>
            <person name="Ohm R."/>
            <person name="Pangilinan J."/>
            <person name="Park H.-J."/>
            <person name="Ramirez L."/>
            <person name="Alfaro M."/>
            <person name="Sun H."/>
            <person name="Tritt A."/>
            <person name="Yoshinaga Y."/>
            <person name="Zwiers L.-H."/>
            <person name="Turgeon B."/>
            <person name="Goodwin S."/>
            <person name="Spatafora J."/>
            <person name="Crous P."/>
            <person name="Grigoriev I."/>
        </authorList>
    </citation>
    <scope>NUCLEOTIDE SEQUENCE</scope>
    <source>
        <strain evidence="1">CBS 207.26</strain>
    </source>
</reference>